<dbReference type="Gene3D" id="3.20.20.80">
    <property type="entry name" value="Glycosidases"/>
    <property type="match status" value="1"/>
</dbReference>
<evidence type="ECO:0000259" key="4">
    <source>
        <dbReference type="PROSITE" id="PS52009"/>
    </source>
</evidence>
<dbReference type="InterPro" id="IPR049019">
    <property type="entry name" value="NagJ-like_helical"/>
</dbReference>
<dbReference type="Proteomes" id="UP000183469">
    <property type="component" value="Unassembled WGS sequence"/>
</dbReference>
<dbReference type="Pfam" id="PF07555">
    <property type="entry name" value="NAGidase"/>
    <property type="match status" value="1"/>
</dbReference>
<dbReference type="InterPro" id="IPR017853">
    <property type="entry name" value="GH"/>
</dbReference>
<keyword evidence="2 3" id="KW-0326">Glycosidase</keyword>
<dbReference type="OrthoDB" id="9760892at2"/>
<dbReference type="AlphaFoldDB" id="A0A1H3VD42"/>
<reference evidence="5 6" key="1">
    <citation type="submission" date="2016-10" db="EMBL/GenBank/DDBJ databases">
        <authorList>
            <person name="de Groot N.N."/>
        </authorList>
    </citation>
    <scope>NUCLEOTIDE SEQUENCE [LARGE SCALE GENOMIC DNA]</scope>
    <source>
        <strain evidence="5 6">DSM 2872</strain>
    </source>
</reference>
<sequence>MKFVTGKWKCLLGLVAMLAVAVYGSMPAFSAPAIPLRGVVEGFYGTPWSQADRLSMLQFCHEHKLNAYIYAPKDDAYHRAKWREMYPADKMADLQALIDESKKQQVKFIFAISPGLDIHFSGQEAEQDKQAMLNKLTAMYNMGVRDFAIFFDDIKNKDGRRQAEFLNWVNANFIAKHTDISPLITVPTEYYRLDMENEGTIKEYTRNFSTTLDKNILVLYTGDKVVPDGLTDKEYAKANALYGRQLGVWWNYPVSDYLEAKLALGPVEKLPVKANMPAIFFNPMKHAELSKISLATGADYAANPAKYDANKSWHKALKEQFGKLTADMEIFADHSQHMVVSWAVIGPEDGAALRQLMDAYWQNPNDSNREKLLADLSKIDKSILTLQKELSPKVLKECQPQLEQFRRILQADKLGLEVLAGDQSKQAAFQQAVKEVKAHEPKVLISEKTARAFMDELQQHMEK</sequence>
<gene>
    <name evidence="5" type="ORF">SAMN05660648_00057</name>
</gene>
<keyword evidence="1 3" id="KW-0378">Hydrolase</keyword>
<dbReference type="GO" id="GO:0015929">
    <property type="term" value="F:hexosaminidase activity"/>
    <property type="evidence" value="ECO:0007669"/>
    <property type="project" value="UniProtKB-ARBA"/>
</dbReference>
<evidence type="ECO:0000313" key="6">
    <source>
        <dbReference type="Proteomes" id="UP000183469"/>
    </source>
</evidence>
<name>A0A1H3VD42_SELRU</name>
<evidence type="ECO:0000256" key="3">
    <source>
        <dbReference type="PROSITE-ProRule" id="PRU01353"/>
    </source>
</evidence>
<evidence type="ECO:0000256" key="1">
    <source>
        <dbReference type="ARBA" id="ARBA00022801"/>
    </source>
</evidence>
<evidence type="ECO:0000313" key="5">
    <source>
        <dbReference type="EMBL" id="SDZ72745.1"/>
    </source>
</evidence>
<dbReference type="SUPFAM" id="SSF51445">
    <property type="entry name" value="(Trans)glycosidases"/>
    <property type="match status" value="1"/>
</dbReference>
<dbReference type="PANTHER" id="PTHR13170">
    <property type="entry name" value="O-GLCNACASE"/>
    <property type="match status" value="1"/>
</dbReference>
<feature type="domain" description="GH84" evidence="4">
    <location>
        <begin position="35"/>
        <end position="305"/>
    </location>
</feature>
<evidence type="ECO:0000256" key="2">
    <source>
        <dbReference type="ARBA" id="ARBA00023295"/>
    </source>
</evidence>
<dbReference type="GO" id="GO:1901135">
    <property type="term" value="P:carbohydrate derivative metabolic process"/>
    <property type="evidence" value="ECO:0007669"/>
    <property type="project" value="UniProtKB-ARBA"/>
</dbReference>
<dbReference type="EMBL" id="FNQG01000002">
    <property type="protein sequence ID" value="SDZ72745.1"/>
    <property type="molecule type" value="Genomic_DNA"/>
</dbReference>
<accession>A0A1H3VD42</accession>
<dbReference type="Gene3D" id="1.20.58.460">
    <property type="entry name" value="Hyaluronidase post-catalytic domain-like"/>
    <property type="match status" value="1"/>
</dbReference>
<protein>
    <submittedName>
        <fullName evidence="5">Hyaluronoglucosaminidase</fullName>
    </submittedName>
</protein>
<proteinExistence type="inferred from homology"/>
<comment type="similarity">
    <text evidence="3">Belongs to the glycosyl hydrolase 84 family.</text>
</comment>
<dbReference type="SUPFAM" id="SSF140657">
    <property type="entry name" value="Hyaluronidase post-catalytic domain-like"/>
    <property type="match status" value="1"/>
</dbReference>
<dbReference type="Pfam" id="PF21774">
    <property type="entry name" value="NagJ_C"/>
    <property type="match status" value="1"/>
</dbReference>
<dbReference type="PROSITE" id="PS52009">
    <property type="entry name" value="GH84"/>
    <property type="match status" value="1"/>
</dbReference>
<dbReference type="PANTHER" id="PTHR13170:SF16">
    <property type="entry name" value="PROTEIN O-GLCNACASE"/>
    <property type="match status" value="1"/>
</dbReference>
<dbReference type="InterPro" id="IPR011496">
    <property type="entry name" value="O-GlcNAcase_cat"/>
</dbReference>
<dbReference type="InterPro" id="IPR051822">
    <property type="entry name" value="Glycosyl_Hydrolase_84"/>
</dbReference>
<organism evidence="5 6">
    <name type="scientific">Selenomonas ruminantium</name>
    <dbReference type="NCBI Taxonomy" id="971"/>
    <lineage>
        <taxon>Bacteria</taxon>
        <taxon>Bacillati</taxon>
        <taxon>Bacillota</taxon>
        <taxon>Negativicutes</taxon>
        <taxon>Selenomonadales</taxon>
        <taxon>Selenomonadaceae</taxon>
        <taxon>Selenomonas</taxon>
    </lineage>
</organism>
<feature type="active site" description="Proton donor" evidence="3">
    <location>
        <position position="153"/>
    </location>
</feature>